<gene>
    <name evidence="2" type="ORF">FBZ96_1207</name>
</gene>
<sequence>MSGWFLECVEIEGFRGINNEGDPLVLNFVRDAVNSVSAPNGVGKSSIFDALTFALRRNIPKLDGLPAAECGDSYYLNRFHSKDVGTIKLTFGPGAGGPSVSVTVTRNDAGNRTVTASAGVDGEQLLESLNRDFVLLDHKTLQSFIDDKALERGRAFAGLLGLAKYSALRQELQAVANTRAFNKHFNVKGLSDQQASLKSGLAKQQTEAASAFLALTQSSLLEQPDHASAVLKAHDALNQIAVLKAHCAGKAFAAISIDDCISSIKQAEGGDEQTQLASLHRLESTLKAQLTGGPSADDYQALLASAQQRDQALAKTAGRLLRELYAASRAVLLDEQWLNKNKCPTCEHEGAEPLLPGLEARLTAFQELEDCNLKLVTEWKAKPWKELRKLEEAQAIEGDPPLFSIADNRINDHGLTEAQAVKLWEWREKLFDRVTAALEDTRFKREALEKRLPASLVAVTTAVEAARRLQKSWSDIESKNAELAAVIAKCAAIERVKSFVDGASDTFAKAEADLSKRRLAAVEPLCQTFFKSIMYEPVKPSLAKAEGSESLAIGLSEFFTLKNVSAQALLSESFRNAFAVSVYLAAATLYGGEPRFVVLDDVTSSFDAGHQFHLMELIRTQFARPMKPDGPQVILLSHDTLLEKLFNRNNGQGWKHQRLEGTARTAVLPQSDAVNRVRDATVRFLNAGQVDDAAPRLRQYLEHRLLEIIQKLRIPVPIDFALDDNNKQVGNAVAAIDAAVKLHKAAGDLILDATQESGLQIHMASITGNFVAHYATGSTSAFSSASLLGVMQSIDKYADCFSCEEPVGSGNKRFYRSLNKR</sequence>
<dbReference type="Gene3D" id="3.40.50.300">
    <property type="entry name" value="P-loop containing nucleotide triphosphate hydrolases"/>
    <property type="match status" value="2"/>
</dbReference>
<protein>
    <submittedName>
        <fullName evidence="2">AAA domain-containing protein</fullName>
    </submittedName>
</protein>
<feature type="domain" description="Rad50/SbcC-type AAA" evidence="1">
    <location>
        <begin position="9"/>
        <end position="172"/>
    </location>
</feature>
<evidence type="ECO:0000259" key="1">
    <source>
        <dbReference type="Pfam" id="PF13476"/>
    </source>
</evidence>
<evidence type="ECO:0000313" key="3">
    <source>
        <dbReference type="Proteomes" id="UP000319949"/>
    </source>
</evidence>
<keyword evidence="3" id="KW-1185">Reference proteome</keyword>
<dbReference type="GO" id="GO:0016887">
    <property type="term" value="F:ATP hydrolysis activity"/>
    <property type="evidence" value="ECO:0007669"/>
    <property type="project" value="InterPro"/>
</dbReference>
<evidence type="ECO:0000313" key="2">
    <source>
        <dbReference type="EMBL" id="TWA89393.1"/>
    </source>
</evidence>
<dbReference type="PANTHER" id="PTHR32114">
    <property type="entry name" value="ABC TRANSPORTER ABCH.3"/>
    <property type="match status" value="1"/>
</dbReference>
<dbReference type="AlphaFoldDB" id="A0A560CX07"/>
<dbReference type="OrthoDB" id="5137066at2"/>
<dbReference type="RefSeq" id="WP_145670228.1">
    <property type="nucleotide sequence ID" value="NZ_VITK01000020.1"/>
</dbReference>
<dbReference type="InterPro" id="IPR027417">
    <property type="entry name" value="P-loop_NTPase"/>
</dbReference>
<dbReference type="Pfam" id="PF13476">
    <property type="entry name" value="AAA_23"/>
    <property type="match status" value="1"/>
</dbReference>
<accession>A0A560CX07</accession>
<proteinExistence type="predicted"/>
<organism evidence="2 3">
    <name type="scientific">Bradyrhizobium stylosanthis</name>
    <dbReference type="NCBI Taxonomy" id="1803665"/>
    <lineage>
        <taxon>Bacteria</taxon>
        <taxon>Pseudomonadati</taxon>
        <taxon>Pseudomonadota</taxon>
        <taxon>Alphaproteobacteria</taxon>
        <taxon>Hyphomicrobiales</taxon>
        <taxon>Nitrobacteraceae</taxon>
        <taxon>Bradyrhizobium</taxon>
    </lineage>
</organism>
<reference evidence="2 3" key="1">
    <citation type="submission" date="2019-06" db="EMBL/GenBank/DDBJ databases">
        <title>Genomic Encyclopedia of Type Strains, Phase IV (KMG-V): Genome sequencing to study the core and pangenomes of soil and plant-associated prokaryotes.</title>
        <authorList>
            <person name="Whitman W."/>
        </authorList>
    </citation>
    <scope>NUCLEOTIDE SEQUENCE [LARGE SCALE GENOMIC DNA]</scope>
    <source>
        <strain evidence="2 3">BR 510</strain>
    </source>
</reference>
<dbReference type="EMBL" id="VITK01000020">
    <property type="protein sequence ID" value="TWA89393.1"/>
    <property type="molecule type" value="Genomic_DNA"/>
</dbReference>
<dbReference type="PANTHER" id="PTHR32114:SF2">
    <property type="entry name" value="ABC TRANSPORTER ABCH.3"/>
    <property type="match status" value="1"/>
</dbReference>
<dbReference type="GO" id="GO:0006302">
    <property type="term" value="P:double-strand break repair"/>
    <property type="evidence" value="ECO:0007669"/>
    <property type="project" value="InterPro"/>
</dbReference>
<name>A0A560CX07_9BRAD</name>
<comment type="caution">
    <text evidence="2">The sequence shown here is derived from an EMBL/GenBank/DDBJ whole genome shotgun (WGS) entry which is preliminary data.</text>
</comment>
<dbReference type="InterPro" id="IPR038729">
    <property type="entry name" value="Rad50/SbcC_AAA"/>
</dbReference>
<dbReference type="Proteomes" id="UP000319949">
    <property type="component" value="Unassembled WGS sequence"/>
</dbReference>
<dbReference type="SUPFAM" id="SSF52540">
    <property type="entry name" value="P-loop containing nucleoside triphosphate hydrolases"/>
    <property type="match status" value="1"/>
</dbReference>